<sequence length="86" mass="10053">MPSEVVEISWQNPIYTDAEKNGSETDKRKRVLETIKADEEAREAKKEEQLTEKYAVLPDEYKIEFSNAQKDAARVLNATYTRPKRY</sequence>
<comment type="caution">
    <text evidence="1">The sequence shown here is derived from an EMBL/GenBank/DDBJ whole genome shotgun (WGS) entry which is preliminary data.</text>
</comment>
<accession>A0A0G0MLJ2</accession>
<dbReference type="AlphaFoldDB" id="A0A0G0MLJ2"/>
<organism evidence="1 2">
    <name type="scientific">Candidatus Uhrbacteria bacterium GW2011_GWF2_39_13</name>
    <dbReference type="NCBI Taxonomy" id="1618995"/>
    <lineage>
        <taxon>Bacteria</taxon>
        <taxon>Candidatus Uhriibacteriota</taxon>
    </lineage>
</organism>
<dbReference type="Proteomes" id="UP000033935">
    <property type="component" value="Unassembled WGS sequence"/>
</dbReference>
<dbReference type="EMBL" id="LBWG01000002">
    <property type="protein sequence ID" value="KKR04884.1"/>
    <property type="molecule type" value="Genomic_DNA"/>
</dbReference>
<gene>
    <name evidence="1" type="ORF">UT30_C0002G0001</name>
</gene>
<reference evidence="1 2" key="1">
    <citation type="journal article" date="2015" name="Nature">
        <title>rRNA introns, odd ribosomes, and small enigmatic genomes across a large radiation of phyla.</title>
        <authorList>
            <person name="Brown C.T."/>
            <person name="Hug L.A."/>
            <person name="Thomas B.C."/>
            <person name="Sharon I."/>
            <person name="Castelle C.J."/>
            <person name="Singh A."/>
            <person name="Wilkins M.J."/>
            <person name="Williams K.H."/>
            <person name="Banfield J.F."/>
        </authorList>
    </citation>
    <scope>NUCLEOTIDE SEQUENCE [LARGE SCALE GENOMIC DNA]</scope>
</reference>
<evidence type="ECO:0000313" key="2">
    <source>
        <dbReference type="Proteomes" id="UP000033935"/>
    </source>
</evidence>
<name>A0A0G0MLJ2_9BACT</name>
<proteinExistence type="predicted"/>
<protein>
    <submittedName>
        <fullName evidence="1">Uncharacterized protein</fullName>
    </submittedName>
</protein>
<evidence type="ECO:0000313" key="1">
    <source>
        <dbReference type="EMBL" id="KKR04884.1"/>
    </source>
</evidence>